<dbReference type="AlphaFoldDB" id="A0A381QUU6"/>
<dbReference type="CDD" id="cd06464">
    <property type="entry name" value="ACD_sHsps-like"/>
    <property type="match status" value="1"/>
</dbReference>
<proteinExistence type="predicted"/>
<dbReference type="Gene3D" id="2.60.40.790">
    <property type="match status" value="1"/>
</dbReference>
<sequence length="140" mass="15991">MKIVKFNNKQIFPSLINEFFNDDFGVNFLNRNHSVPSVNTIENDDSFEIDLAVPGMKKDDFSIELDNNVLIISSETSNNVSNENLRLNEFNYSSFQRSFKIPESVNLDKIKGNYKNGILKVLLPKKKDSISKTNRVITIG</sequence>
<dbReference type="InterPro" id="IPR031107">
    <property type="entry name" value="Small_HSP"/>
</dbReference>
<dbReference type="Pfam" id="PF00011">
    <property type="entry name" value="HSP20"/>
    <property type="match status" value="1"/>
</dbReference>
<evidence type="ECO:0000259" key="1">
    <source>
        <dbReference type="PROSITE" id="PS01031"/>
    </source>
</evidence>
<dbReference type="PANTHER" id="PTHR11527">
    <property type="entry name" value="HEAT-SHOCK PROTEIN 20 FAMILY MEMBER"/>
    <property type="match status" value="1"/>
</dbReference>
<dbReference type="InterPro" id="IPR002068">
    <property type="entry name" value="A-crystallin/Hsp20_dom"/>
</dbReference>
<dbReference type="PROSITE" id="PS01031">
    <property type="entry name" value="SHSP"/>
    <property type="match status" value="1"/>
</dbReference>
<protein>
    <recommendedName>
        <fullName evidence="1">SHSP domain-containing protein</fullName>
    </recommendedName>
</protein>
<dbReference type="SUPFAM" id="SSF49764">
    <property type="entry name" value="HSP20-like chaperones"/>
    <property type="match status" value="1"/>
</dbReference>
<gene>
    <name evidence="2" type="ORF">METZ01_LOCUS35262</name>
</gene>
<reference evidence="2" key="1">
    <citation type="submission" date="2018-05" db="EMBL/GenBank/DDBJ databases">
        <authorList>
            <person name="Lanie J.A."/>
            <person name="Ng W.-L."/>
            <person name="Kazmierczak K.M."/>
            <person name="Andrzejewski T.M."/>
            <person name="Davidsen T.M."/>
            <person name="Wayne K.J."/>
            <person name="Tettelin H."/>
            <person name="Glass J.I."/>
            <person name="Rusch D."/>
            <person name="Podicherti R."/>
            <person name="Tsui H.-C.T."/>
            <person name="Winkler M.E."/>
        </authorList>
    </citation>
    <scope>NUCLEOTIDE SEQUENCE</scope>
</reference>
<name>A0A381QUU6_9ZZZZ</name>
<dbReference type="EMBL" id="UINC01001505">
    <property type="protein sequence ID" value="SUZ82408.1"/>
    <property type="molecule type" value="Genomic_DNA"/>
</dbReference>
<dbReference type="InterPro" id="IPR008978">
    <property type="entry name" value="HSP20-like_chaperone"/>
</dbReference>
<accession>A0A381QUU6</accession>
<evidence type="ECO:0000313" key="2">
    <source>
        <dbReference type="EMBL" id="SUZ82408.1"/>
    </source>
</evidence>
<feature type="domain" description="SHSP" evidence="1">
    <location>
        <begin position="29"/>
        <end position="140"/>
    </location>
</feature>
<organism evidence="2">
    <name type="scientific">marine metagenome</name>
    <dbReference type="NCBI Taxonomy" id="408172"/>
    <lineage>
        <taxon>unclassified sequences</taxon>
        <taxon>metagenomes</taxon>
        <taxon>ecological metagenomes</taxon>
    </lineage>
</organism>